<proteinExistence type="predicted"/>
<gene>
    <name evidence="1" type="ordered locus">VIT_07s0031g02830</name>
</gene>
<name>D7SWI4_VITVI</name>
<dbReference type="Proteomes" id="UP000009183">
    <property type="component" value="Chromosome 7"/>
</dbReference>
<evidence type="ECO:0000313" key="1">
    <source>
        <dbReference type="EMBL" id="CBI21633.3"/>
    </source>
</evidence>
<dbReference type="HOGENOM" id="CLU_3208703_0_0_1"/>
<evidence type="ECO:0000313" key="2">
    <source>
        <dbReference type="Proteomes" id="UP000009183"/>
    </source>
</evidence>
<sequence>MSRIFVGHLVMTRVRVPFLPKNDLLSQYSPLEDDFWGRFRAPLIP</sequence>
<dbReference type="PaxDb" id="29760-VIT_07s0031g02830.t01"/>
<keyword evidence="2" id="KW-1185">Reference proteome</keyword>
<protein>
    <submittedName>
        <fullName evidence="1">Uncharacterized protein</fullName>
    </submittedName>
</protein>
<dbReference type="AlphaFoldDB" id="D7SWI4"/>
<reference evidence="2" key="1">
    <citation type="journal article" date="2007" name="Nature">
        <title>The grapevine genome sequence suggests ancestral hexaploidization in major angiosperm phyla.</title>
        <authorList>
            <consortium name="The French-Italian Public Consortium for Grapevine Genome Characterization."/>
            <person name="Jaillon O."/>
            <person name="Aury J.-M."/>
            <person name="Noel B."/>
            <person name="Policriti A."/>
            <person name="Clepet C."/>
            <person name="Casagrande A."/>
            <person name="Choisne N."/>
            <person name="Aubourg S."/>
            <person name="Vitulo N."/>
            <person name="Jubin C."/>
            <person name="Vezzi A."/>
            <person name="Legeai F."/>
            <person name="Hugueney P."/>
            <person name="Dasilva C."/>
            <person name="Horner D."/>
            <person name="Mica E."/>
            <person name="Jublot D."/>
            <person name="Poulain J."/>
            <person name="Bruyere C."/>
            <person name="Billault A."/>
            <person name="Segurens B."/>
            <person name="Gouyvenoux M."/>
            <person name="Ugarte E."/>
            <person name="Cattonaro F."/>
            <person name="Anthouard V."/>
            <person name="Vico V."/>
            <person name="Del Fabbro C."/>
            <person name="Alaux M."/>
            <person name="Di Gaspero G."/>
            <person name="Dumas V."/>
            <person name="Felice N."/>
            <person name="Paillard S."/>
            <person name="Juman I."/>
            <person name="Moroldo M."/>
            <person name="Scalabrin S."/>
            <person name="Canaguier A."/>
            <person name="Le Clainche I."/>
            <person name="Malacrida G."/>
            <person name="Durand E."/>
            <person name="Pesole G."/>
            <person name="Laucou V."/>
            <person name="Chatelet P."/>
            <person name="Merdinoglu D."/>
            <person name="Delledonne M."/>
            <person name="Pezzotti M."/>
            <person name="Lecharny A."/>
            <person name="Scarpelli C."/>
            <person name="Artiguenave F."/>
            <person name="Pe M.E."/>
            <person name="Valle G."/>
            <person name="Morgante M."/>
            <person name="Caboche M."/>
            <person name="Adam-Blondon A.-F."/>
            <person name="Weissenbach J."/>
            <person name="Quetier F."/>
            <person name="Wincker P."/>
        </authorList>
    </citation>
    <scope>NUCLEOTIDE SEQUENCE [LARGE SCALE GENOMIC DNA]</scope>
    <source>
        <strain evidence="2">cv. Pinot noir / PN40024</strain>
    </source>
</reference>
<organism evidence="1 2">
    <name type="scientific">Vitis vinifera</name>
    <name type="common">Grape</name>
    <dbReference type="NCBI Taxonomy" id="29760"/>
    <lineage>
        <taxon>Eukaryota</taxon>
        <taxon>Viridiplantae</taxon>
        <taxon>Streptophyta</taxon>
        <taxon>Embryophyta</taxon>
        <taxon>Tracheophyta</taxon>
        <taxon>Spermatophyta</taxon>
        <taxon>Magnoliopsida</taxon>
        <taxon>eudicotyledons</taxon>
        <taxon>Gunneridae</taxon>
        <taxon>Pentapetalae</taxon>
        <taxon>rosids</taxon>
        <taxon>Vitales</taxon>
        <taxon>Vitaceae</taxon>
        <taxon>Viteae</taxon>
        <taxon>Vitis</taxon>
    </lineage>
</organism>
<dbReference type="InParanoid" id="D7SWI4"/>
<dbReference type="EMBL" id="FN595233">
    <property type="protein sequence ID" value="CBI21633.3"/>
    <property type="molecule type" value="Genomic_DNA"/>
</dbReference>
<accession>D7SWI4</accession>